<keyword evidence="3" id="KW-1185">Reference proteome</keyword>
<dbReference type="EMBL" id="AP023343">
    <property type="protein sequence ID" value="BCI88758.1"/>
    <property type="molecule type" value="Genomic_DNA"/>
</dbReference>
<organism evidence="2 3">
    <name type="scientific">Mycobacterium kansasii</name>
    <dbReference type="NCBI Taxonomy" id="1768"/>
    <lineage>
        <taxon>Bacteria</taxon>
        <taxon>Bacillati</taxon>
        <taxon>Actinomycetota</taxon>
        <taxon>Actinomycetes</taxon>
        <taxon>Mycobacteriales</taxon>
        <taxon>Mycobacteriaceae</taxon>
        <taxon>Mycobacterium</taxon>
    </lineage>
</organism>
<evidence type="ECO:0000256" key="1">
    <source>
        <dbReference type="SAM" id="MobiDB-lite"/>
    </source>
</evidence>
<dbReference type="Proteomes" id="UP000516380">
    <property type="component" value="Chromosome"/>
</dbReference>
<feature type="region of interest" description="Disordered" evidence="1">
    <location>
        <begin position="20"/>
        <end position="44"/>
    </location>
</feature>
<feature type="compositionally biased region" description="Polar residues" evidence="1">
    <location>
        <begin position="26"/>
        <end position="41"/>
    </location>
</feature>
<evidence type="ECO:0000313" key="3">
    <source>
        <dbReference type="Proteomes" id="UP000516380"/>
    </source>
</evidence>
<accession>A0A7G1IJD9</accession>
<sequence length="79" mass="8312">MLCRQHAEILPRGRGCKVGVHRPIQPDSQISTGLTSRSGNAGDTAADAELRIGPQRSAHRLSAVVSRVSKGWLAGARAA</sequence>
<protein>
    <submittedName>
        <fullName evidence="2">Uncharacterized protein</fullName>
    </submittedName>
</protein>
<evidence type="ECO:0000313" key="2">
    <source>
        <dbReference type="EMBL" id="BCI88758.1"/>
    </source>
</evidence>
<gene>
    <name evidence="2" type="ORF">NIIDMKKI_39640</name>
</gene>
<proteinExistence type="predicted"/>
<name>A0A7G1IJD9_MYCKA</name>
<reference evidence="2 3" key="1">
    <citation type="submission" date="2020-07" db="EMBL/GenBank/DDBJ databases">
        <title>Mycobacterium kansasii (former subtype) with zoonotic potential isolated from diseased indoor pet cat, Japan.</title>
        <authorList>
            <person name="Fukano H."/>
            <person name="Terazono T."/>
            <person name="Hoshino Y."/>
        </authorList>
    </citation>
    <scope>NUCLEOTIDE SEQUENCE [LARGE SCALE GENOMIC DNA]</scope>
    <source>
        <strain evidence="2 3">Kuro-I</strain>
    </source>
</reference>
<dbReference type="AlphaFoldDB" id="A0A7G1IJD9"/>